<evidence type="ECO:0000259" key="10">
    <source>
        <dbReference type="PROSITE" id="PS50003"/>
    </source>
</evidence>
<evidence type="ECO:0000256" key="9">
    <source>
        <dbReference type="SAM" id="MobiDB-lite"/>
    </source>
</evidence>
<feature type="domain" description="Protein kinase" evidence="11">
    <location>
        <begin position="986"/>
        <end position="1247"/>
    </location>
</feature>
<dbReference type="CDD" id="cd05123">
    <property type="entry name" value="STKc_AGC"/>
    <property type="match status" value="1"/>
</dbReference>
<feature type="region of interest" description="Disordered" evidence="9">
    <location>
        <begin position="513"/>
        <end position="584"/>
    </location>
</feature>
<evidence type="ECO:0000259" key="11">
    <source>
        <dbReference type="PROSITE" id="PS50011"/>
    </source>
</evidence>
<evidence type="ECO:0000256" key="7">
    <source>
        <dbReference type="ARBA" id="ARBA00022840"/>
    </source>
</evidence>
<dbReference type="InParanoid" id="T0PVK1"/>
<dbReference type="PROSITE" id="PS00107">
    <property type="entry name" value="PROTEIN_KINASE_ATP"/>
    <property type="match status" value="1"/>
</dbReference>
<comment type="similarity">
    <text evidence="1">Belongs to the protein kinase superfamily. AGC Ser/Thr protein kinase family. RAC subfamily.</text>
</comment>
<reference evidence="13 14" key="1">
    <citation type="submission" date="2012-04" db="EMBL/GenBank/DDBJ databases">
        <title>The Genome Sequence of Saprolegnia declina VS20.</title>
        <authorList>
            <consortium name="The Broad Institute Genome Sequencing Platform"/>
            <person name="Russ C."/>
            <person name="Nusbaum C."/>
            <person name="Tyler B."/>
            <person name="van West P."/>
            <person name="Dieguez-Uribeondo J."/>
            <person name="de Bruijn I."/>
            <person name="Tripathy S."/>
            <person name="Jiang R."/>
            <person name="Young S.K."/>
            <person name="Zeng Q."/>
            <person name="Gargeya S."/>
            <person name="Fitzgerald M."/>
            <person name="Haas B."/>
            <person name="Abouelleil A."/>
            <person name="Alvarado L."/>
            <person name="Arachchi H.M."/>
            <person name="Berlin A."/>
            <person name="Chapman S.B."/>
            <person name="Goldberg J."/>
            <person name="Griggs A."/>
            <person name="Gujja S."/>
            <person name="Hansen M."/>
            <person name="Howarth C."/>
            <person name="Imamovic A."/>
            <person name="Larimer J."/>
            <person name="McCowen C."/>
            <person name="Montmayeur A."/>
            <person name="Murphy C."/>
            <person name="Neiman D."/>
            <person name="Pearson M."/>
            <person name="Priest M."/>
            <person name="Roberts A."/>
            <person name="Saif S."/>
            <person name="Shea T."/>
            <person name="Sisk P."/>
            <person name="Sykes S."/>
            <person name="Wortman J."/>
            <person name="Nusbaum C."/>
            <person name="Birren B."/>
        </authorList>
    </citation>
    <scope>NUCLEOTIDE SEQUENCE [LARGE SCALE GENOMIC DNA]</scope>
    <source>
        <strain evidence="13 14">VS20</strain>
    </source>
</reference>
<organism evidence="13 14">
    <name type="scientific">Saprolegnia diclina (strain VS20)</name>
    <dbReference type="NCBI Taxonomy" id="1156394"/>
    <lineage>
        <taxon>Eukaryota</taxon>
        <taxon>Sar</taxon>
        <taxon>Stramenopiles</taxon>
        <taxon>Oomycota</taxon>
        <taxon>Saprolegniomycetes</taxon>
        <taxon>Saprolegniales</taxon>
        <taxon>Saprolegniaceae</taxon>
        <taxon>Saprolegnia</taxon>
    </lineage>
</organism>
<keyword evidence="3" id="KW-0597">Phosphoprotein</keyword>
<evidence type="ECO:0000313" key="14">
    <source>
        <dbReference type="Proteomes" id="UP000030762"/>
    </source>
</evidence>
<feature type="domain" description="PH" evidence="10">
    <location>
        <begin position="7"/>
        <end position="117"/>
    </location>
</feature>
<dbReference type="PROSITE" id="PS00108">
    <property type="entry name" value="PROTEIN_KINASE_ST"/>
    <property type="match status" value="1"/>
</dbReference>
<dbReference type="SUPFAM" id="SSF50729">
    <property type="entry name" value="PH domain-like"/>
    <property type="match status" value="3"/>
</dbReference>
<dbReference type="Proteomes" id="UP000030762">
    <property type="component" value="Unassembled WGS sequence"/>
</dbReference>
<dbReference type="VEuPathDB" id="FungiDB:SDRG_12763"/>
<dbReference type="InterPro" id="IPR008271">
    <property type="entry name" value="Ser/Thr_kinase_AS"/>
</dbReference>
<evidence type="ECO:0000256" key="1">
    <source>
        <dbReference type="ARBA" id="ARBA00006935"/>
    </source>
</evidence>
<keyword evidence="14" id="KW-1185">Reference proteome</keyword>
<evidence type="ECO:0000256" key="2">
    <source>
        <dbReference type="ARBA" id="ARBA00022527"/>
    </source>
</evidence>
<feature type="compositionally biased region" description="Polar residues" evidence="9">
    <location>
        <begin position="371"/>
        <end position="382"/>
    </location>
</feature>
<keyword evidence="6 13" id="KW-0418">Kinase</keyword>
<feature type="domain" description="PH" evidence="10">
    <location>
        <begin position="221"/>
        <end position="314"/>
    </location>
</feature>
<dbReference type="PANTHER" id="PTHR24351">
    <property type="entry name" value="RIBOSOMAL PROTEIN S6 KINASE"/>
    <property type="match status" value="1"/>
</dbReference>
<dbReference type="PROSITE" id="PS50003">
    <property type="entry name" value="PH_DOMAIN"/>
    <property type="match status" value="2"/>
</dbReference>
<dbReference type="Pfam" id="PF00169">
    <property type="entry name" value="PH"/>
    <property type="match status" value="2"/>
</dbReference>
<evidence type="ECO:0000259" key="12">
    <source>
        <dbReference type="PROSITE" id="PS51285"/>
    </source>
</evidence>
<evidence type="ECO:0000313" key="13">
    <source>
        <dbReference type="EMBL" id="EQC29514.1"/>
    </source>
</evidence>
<dbReference type="InterPro" id="IPR011009">
    <property type="entry name" value="Kinase-like_dom_sf"/>
</dbReference>
<dbReference type="SUPFAM" id="SSF56112">
    <property type="entry name" value="Protein kinase-like (PK-like)"/>
    <property type="match status" value="1"/>
</dbReference>
<dbReference type="SMART" id="SM00220">
    <property type="entry name" value="S_TKc"/>
    <property type="match status" value="1"/>
</dbReference>
<dbReference type="Gene3D" id="1.10.510.10">
    <property type="entry name" value="Transferase(Phosphotransferase) domain 1"/>
    <property type="match status" value="1"/>
</dbReference>
<name>T0PVK1_SAPDV</name>
<dbReference type="Pfam" id="PF22749">
    <property type="entry name" value="Arb2"/>
    <property type="match status" value="1"/>
</dbReference>
<sequence>MMGDGDEILCAGYLTKRGHVVTNWKTRFFVLRPHAILCYYADDSMVKKLGQVHLVKVAPWEYFSATTGNSVLKSARGSDEMKFGFMFFTTKRVAYYVYANVNAERQRWLLALQDLYVVTSNATDCEGYLTKRTPGFSFLSSRPKYYVLTGTLLKCYNDEEGYRGHDVPSAKIHIKTVGKWEDGLMVQSETGSMLYLSTLHPDDQERWMRSVTTNVASAIKPISCAGYLTKQGHRRKSWKRRYFVLRGATLSYYSDYDSMNKQSLAEVGVEDVALWDGEQFGFQFITTEQVPYYVFAESDRERQKWMVALQTLIRNHGAPLQMPTVLAPPSSAKCCPKCRHMVTGSRFCGSCGHNVDLPYTKPPMVPRDGSEQSAYSSRSTSPAHRMSVQVPPRGPPPSHHNSHNHNNNQHDHDHDDLLHDMEALSEGAQHLLIAVLEASPRASDLKRVTSALNDLSGASNSFVMLESVDVDVDNNGDDELDEALAKADLTHDSKQYEAVRESFVHDKVVVVPPSHEEEDYSESEDEAHPNQHDPAPLRPSLLSASSIEEECKDEDNQTPSPVAAPSSDDQAKGNEPLPRPSSFGELDLKGIIGLEKEEEVAPRPMAATVVDAAKSLGHYLETKLNMESLYLPSKEAPLRCRIYASKHYAQMEKLVIFIGDSGALGAWKHAESHAADDMEHPFSMRSYIEHALQDSYGVLVCNPYVNSALVYEDHGVSRAVPIPYSASPNEHIATVWTNLVYSAVSCPVDFVVAGAGGLTLLDLLVQNEETTAERIRRIALLQSTHTVDTHLSLVVLETLGRRAINWEGAVGLPLCGQVVGSQSRVGCVCLSTGFKDDESEETEPSKRPYALPLSSTHVKAMESAVFAFLSSNPPVPGMTAIVKDMRSTLRKGKGVFASKSTKAALAKPAPDTATSTPMRATSSSSTASTASSSVMSYKPRGGGNPALAGIYVPGSKSNNSIFEVVQKRHMQAKESSRAASISIKDFELLKVVGQGGFGKVFLGKKIAGENTGETYAIKVLQKDQVLSSGLVHTTMAERHILIEVAHPFVVKLHYAFQSQSKLFLVMDYLSAGSLAVHLRRVRKFQESHARFYAAEIAAAIAHLHQINIIYRDVKLENVLMDHEGHVSIADFGLSKQGVSGLKGAKTFCGTAAYIAPELLKGQTYGKAADWWSFGILLYEMIGGKPPYYHRNRDIMFQTILKQQWVTFTPGFSDAAVDLIRGLLNRDPLHRLGSGPAGADEVLMHPFFNEFDWAQLLQRKVTPPFDPRVSKTDTVFVPRNVNQNAVTARDRTGSILQNHDVGEFRGFSFISRPDDDLP</sequence>
<dbReference type="RefSeq" id="XP_008617066.1">
    <property type="nucleotide sequence ID" value="XM_008618844.1"/>
</dbReference>
<dbReference type="PROSITE" id="PS50011">
    <property type="entry name" value="PROTEIN_KINASE_DOM"/>
    <property type="match status" value="1"/>
</dbReference>
<dbReference type="Gene3D" id="3.30.200.20">
    <property type="entry name" value="Phosphorylase Kinase, domain 1"/>
    <property type="match status" value="1"/>
</dbReference>
<dbReference type="eggNOG" id="KOG0603">
    <property type="taxonomic scope" value="Eukaryota"/>
</dbReference>
<keyword evidence="2" id="KW-0723">Serine/threonine-protein kinase</keyword>
<feature type="binding site" evidence="8">
    <location>
        <position position="1018"/>
    </location>
    <ligand>
        <name>ATP</name>
        <dbReference type="ChEBI" id="CHEBI:30616"/>
    </ligand>
</feature>
<dbReference type="InterPro" id="IPR000719">
    <property type="entry name" value="Prot_kinase_dom"/>
</dbReference>
<dbReference type="InterPro" id="IPR001849">
    <property type="entry name" value="PH_domain"/>
</dbReference>
<dbReference type="OrthoDB" id="63267at2759"/>
<proteinExistence type="inferred from homology"/>
<dbReference type="InterPro" id="IPR011993">
    <property type="entry name" value="PH-like_dom_sf"/>
</dbReference>
<dbReference type="STRING" id="1156394.T0PVK1"/>
<feature type="region of interest" description="Disordered" evidence="9">
    <location>
        <begin position="362"/>
        <end position="414"/>
    </location>
</feature>
<keyword evidence="5 8" id="KW-0547">Nucleotide-binding</keyword>
<dbReference type="EMBL" id="JH767183">
    <property type="protein sequence ID" value="EQC29514.1"/>
    <property type="molecule type" value="Genomic_DNA"/>
</dbReference>
<dbReference type="InterPro" id="IPR017441">
    <property type="entry name" value="Protein_kinase_ATP_BS"/>
</dbReference>
<evidence type="ECO:0000256" key="4">
    <source>
        <dbReference type="ARBA" id="ARBA00022679"/>
    </source>
</evidence>
<keyword evidence="4" id="KW-0808">Transferase</keyword>
<dbReference type="InterPro" id="IPR053858">
    <property type="entry name" value="Arb2_dom"/>
</dbReference>
<dbReference type="OMA" id="FQESHAR"/>
<dbReference type="PROSITE" id="PS51285">
    <property type="entry name" value="AGC_KINASE_CTER"/>
    <property type="match status" value="1"/>
</dbReference>
<feature type="compositionally biased region" description="Acidic residues" evidence="9">
    <location>
        <begin position="516"/>
        <end position="525"/>
    </location>
</feature>
<dbReference type="CDD" id="cd00821">
    <property type="entry name" value="PH"/>
    <property type="match status" value="1"/>
</dbReference>
<evidence type="ECO:0000256" key="6">
    <source>
        <dbReference type="ARBA" id="ARBA00022777"/>
    </source>
</evidence>
<dbReference type="Pfam" id="PF00069">
    <property type="entry name" value="Pkinase"/>
    <property type="match status" value="1"/>
</dbReference>
<evidence type="ECO:0000256" key="3">
    <source>
        <dbReference type="ARBA" id="ARBA00022553"/>
    </source>
</evidence>
<protein>
    <submittedName>
        <fullName evidence="13">AGC protein kinase</fullName>
    </submittedName>
</protein>
<feature type="compositionally biased region" description="Low complexity" evidence="9">
    <location>
        <begin position="912"/>
        <end position="933"/>
    </location>
</feature>
<dbReference type="FunFam" id="1.10.510.10:FF:000527">
    <property type="entry name" value="Non-specific serine/threonine protein kinase"/>
    <property type="match status" value="1"/>
</dbReference>
<accession>T0PVK1</accession>
<keyword evidence="7 8" id="KW-0067">ATP-binding</keyword>
<feature type="domain" description="AGC-kinase C-terminal" evidence="12">
    <location>
        <begin position="1248"/>
        <end position="1317"/>
    </location>
</feature>
<gene>
    <name evidence="13" type="ORF">SDRG_12763</name>
</gene>
<dbReference type="InterPro" id="IPR000961">
    <property type="entry name" value="AGC-kinase_C"/>
</dbReference>
<dbReference type="GO" id="GO:0005524">
    <property type="term" value="F:ATP binding"/>
    <property type="evidence" value="ECO:0007669"/>
    <property type="project" value="UniProtKB-UniRule"/>
</dbReference>
<dbReference type="InterPro" id="IPR045270">
    <property type="entry name" value="STKc_AGC"/>
</dbReference>
<dbReference type="SMART" id="SM00233">
    <property type="entry name" value="PH"/>
    <property type="match status" value="3"/>
</dbReference>
<evidence type="ECO:0000256" key="5">
    <source>
        <dbReference type="ARBA" id="ARBA00022741"/>
    </source>
</evidence>
<dbReference type="GO" id="GO:0004674">
    <property type="term" value="F:protein serine/threonine kinase activity"/>
    <property type="evidence" value="ECO:0007669"/>
    <property type="project" value="UniProtKB-KW"/>
</dbReference>
<dbReference type="GeneID" id="19953490"/>
<dbReference type="Gene3D" id="2.30.29.30">
    <property type="entry name" value="Pleckstrin-homology domain (PH domain)/Phosphotyrosine-binding domain (PTB)"/>
    <property type="match status" value="3"/>
</dbReference>
<evidence type="ECO:0000256" key="8">
    <source>
        <dbReference type="PROSITE-ProRule" id="PRU10141"/>
    </source>
</evidence>
<feature type="region of interest" description="Disordered" evidence="9">
    <location>
        <begin position="900"/>
        <end position="938"/>
    </location>
</feature>